<organism evidence="1">
    <name type="scientific">Megaviridae environmental sample</name>
    <dbReference type="NCBI Taxonomy" id="1737588"/>
    <lineage>
        <taxon>Viruses</taxon>
        <taxon>Varidnaviria</taxon>
        <taxon>Bamfordvirae</taxon>
        <taxon>Nucleocytoviricota</taxon>
        <taxon>Megaviricetes</taxon>
        <taxon>Imitervirales</taxon>
        <taxon>Mimiviridae</taxon>
        <taxon>environmental samples</taxon>
    </lineage>
</organism>
<accession>A0A5J6VJY3</accession>
<proteinExistence type="predicted"/>
<reference evidence="1" key="1">
    <citation type="journal article" date="2019" name="Philos. Trans. R. Soc. Lond., B, Biol. Sci.">
        <title>Targeted metagenomic recovery of four divergent viruses reveals shared and distinctive characteristics of giant viruses of marine eukaryotes.</title>
        <authorList>
            <person name="Needham D.M."/>
            <person name="Poirier C."/>
            <person name="Hehenberger E."/>
            <person name="Jimenez V."/>
            <person name="Swalwell J.E."/>
            <person name="Santoro A.E."/>
            <person name="Worden A.Z."/>
        </authorList>
    </citation>
    <scope>NUCLEOTIDE SEQUENCE</scope>
    <source>
        <strain evidence="1">MPacV-611</strain>
    </source>
</reference>
<dbReference type="EMBL" id="MN448287">
    <property type="protein sequence ID" value="QFG74407.1"/>
    <property type="molecule type" value="Genomic_DNA"/>
</dbReference>
<sequence length="29" mass="3589">MNPPHYHYQDNEALDEDISWIKYWLCHIG</sequence>
<evidence type="ECO:0000313" key="1">
    <source>
        <dbReference type="EMBL" id="QFG74407.1"/>
    </source>
</evidence>
<name>A0A5J6VJY3_9VIRU</name>
<protein>
    <submittedName>
        <fullName evidence="1">Uncharacterized protein</fullName>
    </submittedName>
</protein>